<keyword evidence="3" id="KW-1185">Reference proteome</keyword>
<dbReference type="EMBL" id="MRCG01000033">
    <property type="protein sequence ID" value="OKH43457.1"/>
    <property type="molecule type" value="Genomic_DNA"/>
</dbReference>
<comment type="caution">
    <text evidence="2">The sequence shown here is derived from an EMBL/GenBank/DDBJ whole genome shotgun (WGS) entry which is preliminary data.</text>
</comment>
<gene>
    <name evidence="2" type="ORF">NIES30_24925</name>
</gene>
<dbReference type="AlphaFoldDB" id="A0A1U7IY82"/>
<feature type="compositionally biased region" description="Polar residues" evidence="1">
    <location>
        <begin position="63"/>
        <end position="74"/>
    </location>
</feature>
<reference evidence="2 3" key="1">
    <citation type="submission" date="2016-11" db="EMBL/GenBank/DDBJ databases">
        <title>Draft Genome Sequences of Nine Cyanobacterial Strains from Diverse Habitats.</title>
        <authorList>
            <person name="Zhu T."/>
            <person name="Hou S."/>
            <person name="Lu X."/>
            <person name="Hess W.R."/>
        </authorList>
    </citation>
    <scope>NUCLEOTIDE SEQUENCE [LARGE SCALE GENOMIC DNA]</scope>
    <source>
        <strain evidence="2 3">NIES-30</strain>
    </source>
</reference>
<protein>
    <submittedName>
        <fullName evidence="2">Uncharacterized protein</fullName>
    </submittedName>
</protein>
<organism evidence="2 3">
    <name type="scientific">Phormidium tenue NIES-30</name>
    <dbReference type="NCBI Taxonomy" id="549789"/>
    <lineage>
        <taxon>Bacteria</taxon>
        <taxon>Bacillati</taxon>
        <taxon>Cyanobacteriota</taxon>
        <taxon>Cyanophyceae</taxon>
        <taxon>Oscillatoriophycideae</taxon>
        <taxon>Oscillatoriales</taxon>
        <taxon>Oscillatoriaceae</taxon>
        <taxon>Phormidium</taxon>
    </lineage>
</organism>
<name>A0A1U7IY82_9CYAN</name>
<proteinExistence type="predicted"/>
<feature type="region of interest" description="Disordered" evidence="1">
    <location>
        <begin position="34"/>
        <end position="74"/>
    </location>
</feature>
<dbReference type="Proteomes" id="UP000185557">
    <property type="component" value="Unassembled WGS sequence"/>
</dbReference>
<dbReference type="RefSeq" id="WP_073611161.1">
    <property type="nucleotide sequence ID" value="NZ_MRCG01000033.1"/>
</dbReference>
<evidence type="ECO:0000313" key="3">
    <source>
        <dbReference type="Proteomes" id="UP000185557"/>
    </source>
</evidence>
<evidence type="ECO:0000313" key="2">
    <source>
        <dbReference type="EMBL" id="OKH43457.1"/>
    </source>
</evidence>
<accession>A0A1U7IY82</accession>
<sequence>MELFINIAVCELAFIWLERHSQYAIHSTQQSLPQGETKASGLAGSTTPVGWQQPLGTDRTLDQIGQGQVRSGRG</sequence>
<evidence type="ECO:0000256" key="1">
    <source>
        <dbReference type="SAM" id="MobiDB-lite"/>
    </source>
</evidence>